<protein>
    <recommendedName>
        <fullName evidence="3">Reverse transcriptase domain-containing protein</fullName>
    </recommendedName>
</protein>
<dbReference type="AlphaFoldDB" id="A0A0C3PD08"/>
<dbReference type="EMBL" id="KN831966">
    <property type="protein sequence ID" value="KIO05654.1"/>
    <property type="molecule type" value="Genomic_DNA"/>
</dbReference>
<dbReference type="PANTHER" id="PTHR15503:SF22">
    <property type="entry name" value="TRANSPOSON TY3-I GAG POLYPROTEIN"/>
    <property type="match status" value="1"/>
</dbReference>
<evidence type="ECO:0008006" key="3">
    <source>
        <dbReference type="Google" id="ProtNLM"/>
    </source>
</evidence>
<dbReference type="SUPFAM" id="SSF56672">
    <property type="entry name" value="DNA/RNA polymerases"/>
    <property type="match status" value="1"/>
</dbReference>
<dbReference type="PANTHER" id="PTHR15503">
    <property type="entry name" value="LDOC1 RELATED"/>
    <property type="match status" value="1"/>
</dbReference>
<evidence type="ECO:0000313" key="1">
    <source>
        <dbReference type="EMBL" id="KIO05654.1"/>
    </source>
</evidence>
<accession>A0A0C3PD08</accession>
<dbReference type="Gene3D" id="3.10.10.10">
    <property type="entry name" value="HIV Type 1 Reverse Transcriptase, subunit A, domain 1"/>
    <property type="match status" value="1"/>
</dbReference>
<dbReference type="InterPro" id="IPR043502">
    <property type="entry name" value="DNA/RNA_pol_sf"/>
</dbReference>
<keyword evidence="2" id="KW-1185">Reference proteome</keyword>
<feature type="non-terminal residue" evidence="1">
    <location>
        <position position="1"/>
    </location>
</feature>
<dbReference type="Proteomes" id="UP000054217">
    <property type="component" value="Unassembled WGS sequence"/>
</dbReference>
<dbReference type="InterPro" id="IPR032567">
    <property type="entry name" value="RTL1-rel"/>
</dbReference>
<dbReference type="InParanoid" id="A0A0C3PD08"/>
<dbReference type="OrthoDB" id="2665437at2759"/>
<feature type="non-terminal residue" evidence="1">
    <location>
        <position position="180"/>
    </location>
</feature>
<sequence>FHVINCGTENVILGLPWLQENNPVVDWRMGTLSIDEKTDRSKELRRNISSVAIEEPTINPNNSLLRKITTATELAQEEHKKKPKAVLPEEYKDFASVFEKPSDGVLPPSRPYDHAINLVENFIPKVAKAYPLSPSERESAEKFIKENLREGKICPSKSPQAAPFFFVGKKDGSLRPCQDY</sequence>
<organism evidence="1 2">
    <name type="scientific">Pisolithus tinctorius Marx 270</name>
    <dbReference type="NCBI Taxonomy" id="870435"/>
    <lineage>
        <taxon>Eukaryota</taxon>
        <taxon>Fungi</taxon>
        <taxon>Dikarya</taxon>
        <taxon>Basidiomycota</taxon>
        <taxon>Agaricomycotina</taxon>
        <taxon>Agaricomycetes</taxon>
        <taxon>Agaricomycetidae</taxon>
        <taxon>Boletales</taxon>
        <taxon>Sclerodermatineae</taxon>
        <taxon>Pisolithaceae</taxon>
        <taxon>Pisolithus</taxon>
    </lineage>
</organism>
<evidence type="ECO:0000313" key="2">
    <source>
        <dbReference type="Proteomes" id="UP000054217"/>
    </source>
</evidence>
<reference evidence="1 2" key="1">
    <citation type="submission" date="2014-04" db="EMBL/GenBank/DDBJ databases">
        <authorList>
            <consortium name="DOE Joint Genome Institute"/>
            <person name="Kuo A."/>
            <person name="Kohler A."/>
            <person name="Costa M.D."/>
            <person name="Nagy L.G."/>
            <person name="Floudas D."/>
            <person name="Copeland A."/>
            <person name="Barry K.W."/>
            <person name="Cichocki N."/>
            <person name="Veneault-Fourrey C."/>
            <person name="LaButti K."/>
            <person name="Lindquist E.A."/>
            <person name="Lipzen A."/>
            <person name="Lundell T."/>
            <person name="Morin E."/>
            <person name="Murat C."/>
            <person name="Sun H."/>
            <person name="Tunlid A."/>
            <person name="Henrissat B."/>
            <person name="Grigoriev I.V."/>
            <person name="Hibbett D.S."/>
            <person name="Martin F."/>
            <person name="Nordberg H.P."/>
            <person name="Cantor M.N."/>
            <person name="Hua S.X."/>
        </authorList>
    </citation>
    <scope>NUCLEOTIDE SEQUENCE [LARGE SCALE GENOMIC DNA]</scope>
    <source>
        <strain evidence="1 2">Marx 270</strain>
    </source>
</reference>
<name>A0A0C3PD08_PISTI</name>
<reference evidence="2" key="2">
    <citation type="submission" date="2015-01" db="EMBL/GenBank/DDBJ databases">
        <title>Evolutionary Origins and Diversification of the Mycorrhizal Mutualists.</title>
        <authorList>
            <consortium name="DOE Joint Genome Institute"/>
            <consortium name="Mycorrhizal Genomics Consortium"/>
            <person name="Kohler A."/>
            <person name="Kuo A."/>
            <person name="Nagy L.G."/>
            <person name="Floudas D."/>
            <person name="Copeland A."/>
            <person name="Barry K.W."/>
            <person name="Cichocki N."/>
            <person name="Veneault-Fourrey C."/>
            <person name="LaButti K."/>
            <person name="Lindquist E.A."/>
            <person name="Lipzen A."/>
            <person name="Lundell T."/>
            <person name="Morin E."/>
            <person name="Murat C."/>
            <person name="Riley R."/>
            <person name="Ohm R."/>
            <person name="Sun H."/>
            <person name="Tunlid A."/>
            <person name="Henrissat B."/>
            <person name="Grigoriev I.V."/>
            <person name="Hibbett D.S."/>
            <person name="Martin F."/>
        </authorList>
    </citation>
    <scope>NUCLEOTIDE SEQUENCE [LARGE SCALE GENOMIC DNA]</scope>
    <source>
        <strain evidence="2">Marx 270</strain>
    </source>
</reference>
<dbReference type="HOGENOM" id="CLU_000384_42_1_1"/>
<dbReference type="STRING" id="870435.A0A0C3PD08"/>
<gene>
    <name evidence="1" type="ORF">M404DRAFT_56905</name>
</gene>
<proteinExistence type="predicted"/>